<evidence type="ECO:0000313" key="1">
    <source>
        <dbReference type="EMBL" id="KAF2725881.1"/>
    </source>
</evidence>
<organism evidence="1 2">
    <name type="scientific">Polychaeton citri CBS 116435</name>
    <dbReference type="NCBI Taxonomy" id="1314669"/>
    <lineage>
        <taxon>Eukaryota</taxon>
        <taxon>Fungi</taxon>
        <taxon>Dikarya</taxon>
        <taxon>Ascomycota</taxon>
        <taxon>Pezizomycotina</taxon>
        <taxon>Dothideomycetes</taxon>
        <taxon>Dothideomycetidae</taxon>
        <taxon>Capnodiales</taxon>
        <taxon>Capnodiaceae</taxon>
        <taxon>Polychaeton</taxon>
    </lineage>
</organism>
<sequence>MPASQSLQRSGNGPSCSYAFQSNVGESSNGRAERSPGERVRVCRLLCLSTSTLLVLILHPPQRRGDSLLSRYQRSHAAVREQYAKCELSDNIGSSFFTELLTSKTQIVVLRYTDPEPINRLYGLIFPIETVQVIYSLCC</sequence>
<name>A0A9P4UUK2_9PEZI</name>
<dbReference type="Proteomes" id="UP000799441">
    <property type="component" value="Unassembled WGS sequence"/>
</dbReference>
<proteinExistence type="predicted"/>
<keyword evidence="2" id="KW-1185">Reference proteome</keyword>
<dbReference type="EMBL" id="MU003766">
    <property type="protein sequence ID" value="KAF2725881.1"/>
    <property type="molecule type" value="Genomic_DNA"/>
</dbReference>
<protein>
    <submittedName>
        <fullName evidence="1">Uncharacterized protein</fullName>
    </submittedName>
</protein>
<comment type="caution">
    <text evidence="1">The sequence shown here is derived from an EMBL/GenBank/DDBJ whole genome shotgun (WGS) entry which is preliminary data.</text>
</comment>
<gene>
    <name evidence="1" type="ORF">K431DRAFT_54477</name>
</gene>
<evidence type="ECO:0000313" key="2">
    <source>
        <dbReference type="Proteomes" id="UP000799441"/>
    </source>
</evidence>
<reference evidence="1" key="1">
    <citation type="journal article" date="2020" name="Stud. Mycol.">
        <title>101 Dothideomycetes genomes: a test case for predicting lifestyles and emergence of pathogens.</title>
        <authorList>
            <person name="Haridas S."/>
            <person name="Albert R."/>
            <person name="Binder M."/>
            <person name="Bloem J."/>
            <person name="Labutti K."/>
            <person name="Salamov A."/>
            <person name="Andreopoulos B."/>
            <person name="Baker S."/>
            <person name="Barry K."/>
            <person name="Bills G."/>
            <person name="Bluhm B."/>
            <person name="Cannon C."/>
            <person name="Castanera R."/>
            <person name="Culley D."/>
            <person name="Daum C."/>
            <person name="Ezra D."/>
            <person name="Gonzalez J."/>
            <person name="Henrissat B."/>
            <person name="Kuo A."/>
            <person name="Liang C."/>
            <person name="Lipzen A."/>
            <person name="Lutzoni F."/>
            <person name="Magnuson J."/>
            <person name="Mondo S."/>
            <person name="Nolan M."/>
            <person name="Ohm R."/>
            <person name="Pangilinan J."/>
            <person name="Park H.-J."/>
            <person name="Ramirez L."/>
            <person name="Alfaro M."/>
            <person name="Sun H."/>
            <person name="Tritt A."/>
            <person name="Yoshinaga Y."/>
            <person name="Zwiers L.-H."/>
            <person name="Turgeon B."/>
            <person name="Goodwin S."/>
            <person name="Spatafora J."/>
            <person name="Crous P."/>
            <person name="Grigoriev I."/>
        </authorList>
    </citation>
    <scope>NUCLEOTIDE SEQUENCE</scope>
    <source>
        <strain evidence="1">CBS 116435</strain>
    </source>
</reference>
<accession>A0A9P4UUK2</accession>
<dbReference type="AlphaFoldDB" id="A0A9P4UUK2"/>